<dbReference type="InterPro" id="IPR011042">
    <property type="entry name" value="6-blade_b-propeller_TolB-like"/>
</dbReference>
<evidence type="ECO:0000313" key="2">
    <source>
        <dbReference type="Proteomes" id="UP000076079"/>
    </source>
</evidence>
<dbReference type="SUPFAM" id="SSF69304">
    <property type="entry name" value="Tricorn protease N-terminal domain"/>
    <property type="match status" value="1"/>
</dbReference>
<dbReference type="RefSeq" id="WP_234800998.1">
    <property type="nucleotide sequence ID" value="NZ_CP015136.1"/>
</dbReference>
<organism evidence="1 2">
    <name type="scientific">Luteitalea pratensis</name>
    <dbReference type="NCBI Taxonomy" id="1855912"/>
    <lineage>
        <taxon>Bacteria</taxon>
        <taxon>Pseudomonadati</taxon>
        <taxon>Acidobacteriota</taxon>
        <taxon>Vicinamibacteria</taxon>
        <taxon>Vicinamibacterales</taxon>
        <taxon>Vicinamibacteraceae</taxon>
        <taxon>Luteitalea</taxon>
    </lineage>
</organism>
<keyword evidence="2" id="KW-1185">Reference proteome</keyword>
<reference evidence="1 2" key="1">
    <citation type="journal article" date="2016" name="Genome Announc.">
        <title>First Complete Genome Sequence of a Subdivision 6 Acidobacterium Strain.</title>
        <authorList>
            <person name="Huang S."/>
            <person name="Vieira S."/>
            <person name="Bunk B."/>
            <person name="Riedel T."/>
            <person name="Sproer C."/>
            <person name="Overmann J."/>
        </authorList>
    </citation>
    <scope>NUCLEOTIDE SEQUENCE [LARGE SCALE GENOMIC DNA]</scope>
    <source>
        <strain evidence="2">DSM 100886 HEG_-6_39</strain>
    </source>
</reference>
<sequence>MSVLTLDGKKETRPLLTTAFTEGPADLSPDGRWLAYQQSDGAGRREIYISPFPDVGSKRRLVSLGTQPVWAQNGRELFYIAASGMLTSVTIRTSPEPGVVSSAELFSTKQYFSASQGRSYDVWPDRQRFLFIKDAPGADRSLPDNATRGSLVVVLSWVEELKARVAKN</sequence>
<accession>A0A143PLL1</accession>
<evidence type="ECO:0000313" key="1">
    <source>
        <dbReference type="EMBL" id="AMY09457.1"/>
    </source>
</evidence>
<dbReference type="EMBL" id="CP015136">
    <property type="protein sequence ID" value="AMY09457.1"/>
    <property type="molecule type" value="Genomic_DNA"/>
</dbReference>
<reference evidence="2" key="2">
    <citation type="submission" date="2016-04" db="EMBL/GenBank/DDBJ databases">
        <title>First Complete Genome Sequence of a Subdivision 6 Acidobacterium.</title>
        <authorList>
            <person name="Huang S."/>
            <person name="Vieira S."/>
            <person name="Bunk B."/>
            <person name="Riedel T."/>
            <person name="Sproeer C."/>
            <person name="Overmann J."/>
        </authorList>
    </citation>
    <scope>NUCLEOTIDE SEQUENCE [LARGE SCALE GENOMIC DNA]</scope>
    <source>
        <strain evidence="2">DSM 100886 HEG_-6_39</strain>
    </source>
</reference>
<protein>
    <recommendedName>
        <fullName evidence="3">Translocation protein TolB</fullName>
    </recommendedName>
</protein>
<evidence type="ECO:0008006" key="3">
    <source>
        <dbReference type="Google" id="ProtNLM"/>
    </source>
</evidence>
<name>A0A143PLL1_LUTPR</name>
<dbReference type="Proteomes" id="UP000076079">
    <property type="component" value="Chromosome"/>
</dbReference>
<dbReference type="KEGG" id="abac:LuPra_02674"/>
<proteinExistence type="predicted"/>
<dbReference type="STRING" id="1855912.LuPra_02674"/>
<dbReference type="Gene3D" id="2.120.10.30">
    <property type="entry name" value="TolB, C-terminal domain"/>
    <property type="match status" value="1"/>
</dbReference>
<gene>
    <name evidence="1" type="ORF">LuPra_02674</name>
</gene>
<dbReference type="AlphaFoldDB" id="A0A143PLL1"/>